<organism evidence="2 3">
    <name type="scientific">Citricoccus parietis</name>
    <dbReference type="NCBI Taxonomy" id="592307"/>
    <lineage>
        <taxon>Bacteria</taxon>
        <taxon>Bacillati</taxon>
        <taxon>Actinomycetota</taxon>
        <taxon>Actinomycetes</taxon>
        <taxon>Micrococcales</taxon>
        <taxon>Micrococcaceae</taxon>
        <taxon>Citricoccus</taxon>
    </lineage>
</organism>
<dbReference type="EMBL" id="JBHMFI010000004">
    <property type="protein sequence ID" value="MFB9074921.1"/>
    <property type="molecule type" value="Genomic_DNA"/>
</dbReference>
<gene>
    <name evidence="2" type="ORF">ACFFX0_28540</name>
</gene>
<feature type="region of interest" description="Disordered" evidence="1">
    <location>
        <begin position="1"/>
        <end position="29"/>
    </location>
</feature>
<dbReference type="Proteomes" id="UP001589575">
    <property type="component" value="Unassembled WGS sequence"/>
</dbReference>
<accession>A0ABV5G7J9</accession>
<sequence>MPSPSRSAGARSETAASEVKLSTAPPPAFPAEVPAPLTVDTAGVDQVVVSGIGSGSIPSSVSAA</sequence>
<keyword evidence="3" id="KW-1185">Reference proteome</keyword>
<name>A0ABV5G7J9_9MICC</name>
<protein>
    <submittedName>
        <fullName evidence="2">Uncharacterized protein</fullName>
    </submittedName>
</protein>
<comment type="caution">
    <text evidence="2">The sequence shown here is derived from an EMBL/GenBank/DDBJ whole genome shotgun (WGS) entry which is preliminary data.</text>
</comment>
<evidence type="ECO:0000256" key="1">
    <source>
        <dbReference type="SAM" id="MobiDB-lite"/>
    </source>
</evidence>
<evidence type="ECO:0000313" key="2">
    <source>
        <dbReference type="EMBL" id="MFB9074921.1"/>
    </source>
</evidence>
<proteinExistence type="predicted"/>
<evidence type="ECO:0000313" key="3">
    <source>
        <dbReference type="Proteomes" id="UP001589575"/>
    </source>
</evidence>
<reference evidence="2 3" key="1">
    <citation type="submission" date="2024-09" db="EMBL/GenBank/DDBJ databases">
        <authorList>
            <person name="Sun Q."/>
            <person name="Mori K."/>
        </authorList>
    </citation>
    <scope>NUCLEOTIDE SEQUENCE [LARGE SCALE GENOMIC DNA]</scope>
    <source>
        <strain evidence="2 3">CCM 7609</strain>
    </source>
</reference>